<evidence type="ECO:0000256" key="1">
    <source>
        <dbReference type="SAM" id="MobiDB-lite"/>
    </source>
</evidence>
<feature type="compositionally biased region" description="Basic and acidic residues" evidence="1">
    <location>
        <begin position="1"/>
        <end position="10"/>
    </location>
</feature>
<reference evidence="2 3" key="1">
    <citation type="journal article" date="2018" name="Biotechnol. Biofuels">
        <title>Integrative visual omics of the white-rot fungus Polyporus brumalis exposes the biotechnological potential of its oxidative enzymes for delignifying raw plant biomass.</title>
        <authorList>
            <person name="Miyauchi S."/>
            <person name="Rancon A."/>
            <person name="Drula E."/>
            <person name="Hage H."/>
            <person name="Chaduli D."/>
            <person name="Favel A."/>
            <person name="Grisel S."/>
            <person name="Henrissat B."/>
            <person name="Herpoel-Gimbert I."/>
            <person name="Ruiz-Duenas F.J."/>
            <person name="Chevret D."/>
            <person name="Hainaut M."/>
            <person name="Lin J."/>
            <person name="Wang M."/>
            <person name="Pangilinan J."/>
            <person name="Lipzen A."/>
            <person name="Lesage-Meessen L."/>
            <person name="Navarro D."/>
            <person name="Riley R."/>
            <person name="Grigoriev I.V."/>
            <person name="Zhou S."/>
            <person name="Raouche S."/>
            <person name="Rosso M.N."/>
        </authorList>
    </citation>
    <scope>NUCLEOTIDE SEQUENCE [LARGE SCALE GENOMIC DNA]</scope>
    <source>
        <strain evidence="2 3">BRFM 1820</strain>
    </source>
</reference>
<evidence type="ECO:0000313" key="2">
    <source>
        <dbReference type="EMBL" id="RDX39479.1"/>
    </source>
</evidence>
<name>A0A371CGR5_9APHY</name>
<keyword evidence="3" id="KW-1185">Reference proteome</keyword>
<dbReference type="AlphaFoldDB" id="A0A371CGR5"/>
<feature type="region of interest" description="Disordered" evidence="1">
    <location>
        <begin position="82"/>
        <end position="104"/>
    </location>
</feature>
<evidence type="ECO:0000313" key="3">
    <source>
        <dbReference type="Proteomes" id="UP000256964"/>
    </source>
</evidence>
<organism evidence="2 3">
    <name type="scientific">Lentinus brumalis</name>
    <dbReference type="NCBI Taxonomy" id="2498619"/>
    <lineage>
        <taxon>Eukaryota</taxon>
        <taxon>Fungi</taxon>
        <taxon>Dikarya</taxon>
        <taxon>Basidiomycota</taxon>
        <taxon>Agaricomycotina</taxon>
        <taxon>Agaricomycetes</taxon>
        <taxon>Polyporales</taxon>
        <taxon>Polyporaceae</taxon>
        <taxon>Lentinus</taxon>
    </lineage>
</organism>
<dbReference type="EMBL" id="KZ857828">
    <property type="protein sequence ID" value="RDX39479.1"/>
    <property type="molecule type" value="Genomic_DNA"/>
</dbReference>
<sequence length="168" mass="18425">MHVARADRYKPALPVSAPAGSSHVRTDTTLTSLTADRRPSTAATSPCPSNECLRWVVSLAAVLFRATSCKTSRLRRADRRYPLVPGRSPRSQHKAVTSLPDPTSTCRQTRARRLATCAVSDRAFTSPARACKVNVPDGRPELEDRTRQSAPVYTAVHSHLHHAGNEIY</sequence>
<accession>A0A371CGR5</accession>
<dbReference type="Proteomes" id="UP000256964">
    <property type="component" value="Unassembled WGS sequence"/>
</dbReference>
<protein>
    <submittedName>
        <fullName evidence="2">Uncharacterized protein</fullName>
    </submittedName>
</protein>
<proteinExistence type="predicted"/>
<gene>
    <name evidence="2" type="ORF">OH76DRAFT_1562396</name>
</gene>
<feature type="region of interest" description="Disordered" evidence="1">
    <location>
        <begin position="1"/>
        <end position="46"/>
    </location>
</feature>